<dbReference type="EMBL" id="AP022575">
    <property type="protein sequence ID" value="BBX73475.1"/>
    <property type="molecule type" value="Genomic_DNA"/>
</dbReference>
<reference evidence="1 2" key="1">
    <citation type="journal article" date="2019" name="Emerg. Microbes Infect.">
        <title>Comprehensive subspecies identification of 175 nontuberculous mycobacteria species based on 7547 genomic profiles.</title>
        <authorList>
            <person name="Matsumoto Y."/>
            <person name="Kinjo T."/>
            <person name="Motooka D."/>
            <person name="Nabeya D."/>
            <person name="Jung N."/>
            <person name="Uechi K."/>
            <person name="Horii T."/>
            <person name="Iida T."/>
            <person name="Fujita J."/>
            <person name="Nakamura S."/>
        </authorList>
    </citation>
    <scope>NUCLEOTIDE SEQUENCE [LARGE SCALE GENOMIC DNA]</scope>
    <source>
        <strain evidence="1 2">JCM 14233</strain>
    </source>
</reference>
<name>A0A7I7MMP6_9MYCO</name>
<accession>A0A7I7MMP6</accession>
<dbReference type="KEGG" id="mshj:MSHI_13810"/>
<evidence type="ECO:0000313" key="2">
    <source>
        <dbReference type="Proteomes" id="UP000467236"/>
    </source>
</evidence>
<gene>
    <name evidence="1" type="ORF">MSHI_13810</name>
</gene>
<keyword evidence="2" id="KW-1185">Reference proteome</keyword>
<organism evidence="1 2">
    <name type="scientific">Mycobacterium shinjukuense</name>
    <dbReference type="NCBI Taxonomy" id="398694"/>
    <lineage>
        <taxon>Bacteria</taxon>
        <taxon>Bacillati</taxon>
        <taxon>Actinomycetota</taxon>
        <taxon>Actinomycetes</taxon>
        <taxon>Mycobacteriales</taxon>
        <taxon>Mycobacteriaceae</taxon>
        <taxon>Mycobacterium</taxon>
    </lineage>
</organism>
<sequence>MNAIRSEVSTYANVQTWLSWRISMPGNTKIGPALTVADAIPEGSTAAAIDAVNADSAKRRTVDSDPSRPA</sequence>
<dbReference type="AlphaFoldDB" id="A0A7I7MMP6"/>
<evidence type="ECO:0000313" key="1">
    <source>
        <dbReference type="EMBL" id="BBX73475.1"/>
    </source>
</evidence>
<dbReference type="Proteomes" id="UP000467236">
    <property type="component" value="Chromosome"/>
</dbReference>
<protein>
    <submittedName>
        <fullName evidence="1">Uncharacterized protein</fullName>
    </submittedName>
</protein>
<proteinExistence type="predicted"/>